<evidence type="ECO:0000313" key="1">
    <source>
        <dbReference type="EMBL" id="RZE18790.1"/>
    </source>
</evidence>
<evidence type="ECO:0000313" key="4">
    <source>
        <dbReference type="Proteomes" id="UP000292693"/>
    </source>
</evidence>
<accession>A0A126Y9C8</accession>
<dbReference type="InterPro" id="IPR009267">
    <property type="entry name" value="NTP_transf_6"/>
</dbReference>
<sequence length="104" mass="11972">MISRLPLDEQLPALRTTLSHNPTLLTVLDRAAIDTFAATTCCLGIRLDPHDHWHVYAPHGLADIFNLVLRPNPVLAPREVYETKAERWQRQWPELRVLGWPETD</sequence>
<dbReference type="Proteomes" id="UP000292095">
    <property type="component" value="Unassembled WGS sequence"/>
</dbReference>
<proteinExistence type="predicted"/>
<dbReference type="AlphaFoldDB" id="A0A126Y9C8"/>
<dbReference type="Pfam" id="PF06042">
    <property type="entry name" value="NTP_transf_6"/>
    <property type="match status" value="1"/>
</dbReference>
<dbReference type="PANTHER" id="PTHR39166:SF1">
    <property type="entry name" value="BLL1166 PROTEIN"/>
    <property type="match status" value="1"/>
</dbReference>
<evidence type="ECO:0000313" key="2">
    <source>
        <dbReference type="EMBL" id="RZE36357.1"/>
    </source>
</evidence>
<dbReference type="EMBL" id="PKLK01000025">
    <property type="protein sequence ID" value="RZE36357.1"/>
    <property type="molecule type" value="Genomic_DNA"/>
</dbReference>
<gene>
    <name evidence="2" type="ORF">C0Q91_22340</name>
    <name evidence="1" type="ORF">C0Q92_22095</name>
</gene>
<name>A0A126Y9C8_9ACTN</name>
<comment type="caution">
    <text evidence="1">The sequence shown here is derived from an EMBL/GenBank/DDBJ whole genome shotgun (WGS) entry which is preliminary data.</text>
</comment>
<accession>A0A0X3WUS4</accession>
<dbReference type="EMBL" id="PKLL01000025">
    <property type="protein sequence ID" value="RZE18790.1"/>
    <property type="molecule type" value="Genomic_DNA"/>
</dbReference>
<evidence type="ECO:0000313" key="3">
    <source>
        <dbReference type="Proteomes" id="UP000292095"/>
    </source>
</evidence>
<dbReference type="PANTHER" id="PTHR39166">
    <property type="entry name" value="BLL1166 PROTEIN"/>
    <property type="match status" value="1"/>
</dbReference>
<dbReference type="Proteomes" id="UP000292693">
    <property type="component" value="Unassembled WGS sequence"/>
</dbReference>
<dbReference type="RefSeq" id="WP_031178070.1">
    <property type="nucleotide sequence ID" value="NZ_CP014485.1"/>
</dbReference>
<organism evidence="1 4">
    <name type="scientific">Streptomyces albidoflavus</name>
    <dbReference type="NCBI Taxonomy" id="1886"/>
    <lineage>
        <taxon>Bacteria</taxon>
        <taxon>Bacillati</taxon>
        <taxon>Actinomycetota</taxon>
        <taxon>Actinomycetes</taxon>
        <taxon>Kitasatosporales</taxon>
        <taxon>Streptomycetaceae</taxon>
        <taxon>Streptomyces</taxon>
        <taxon>Streptomyces albidoflavus group</taxon>
    </lineage>
</organism>
<protein>
    <submittedName>
        <fullName evidence="1">Uncharacterized protein</fullName>
    </submittedName>
</protein>
<reference evidence="3 4" key="1">
    <citation type="submission" date="2017-12" db="EMBL/GenBank/DDBJ databases">
        <title>Population genomics insights into the ecological differentiation and adaptive evolution in streptomycetes.</title>
        <authorList>
            <person name="Li Y."/>
            <person name="Huang Y."/>
        </authorList>
    </citation>
    <scope>NUCLEOTIDE SEQUENCE [LARGE SCALE GENOMIC DNA]</scope>
    <source>
        <strain evidence="2 3">FXJ.2339</strain>
        <strain evidence="1 4">NBRC 100770</strain>
    </source>
</reference>